<dbReference type="AlphaFoldDB" id="A0AAW3NEU0"/>
<name>A0AAW3NEU0_9BURK</name>
<proteinExistence type="predicted"/>
<evidence type="ECO:0000313" key="1">
    <source>
        <dbReference type="EMBL" id="KVT50147.1"/>
    </source>
</evidence>
<dbReference type="Proteomes" id="UP000056732">
    <property type="component" value="Unassembled WGS sequence"/>
</dbReference>
<sequence>MLAWSVERIGDGIEFSTLEQAISAARRGAGLAVADLDTIGEERVAVEHVRAFAAWLREQVAGTGEDARTGRSLDWMAARRCLRSR</sequence>
<gene>
    <name evidence="1" type="ORF">WK53_12060</name>
</gene>
<comment type="caution">
    <text evidence="1">The sequence shown here is derived from an EMBL/GenBank/DDBJ whole genome shotgun (WGS) entry which is preliminary data.</text>
</comment>
<protein>
    <submittedName>
        <fullName evidence="1">Uncharacterized protein</fullName>
    </submittedName>
</protein>
<accession>A0AAW3NEU0</accession>
<reference evidence="1 2" key="1">
    <citation type="submission" date="2015-11" db="EMBL/GenBank/DDBJ databases">
        <title>Expanding the genomic diversity of Burkholderia species for the development of highly accurate diagnostics.</title>
        <authorList>
            <person name="Sahl J."/>
            <person name="Keim P."/>
            <person name="Wagner D."/>
        </authorList>
    </citation>
    <scope>NUCLEOTIDE SEQUENCE [LARGE SCALE GENOMIC DNA]</scope>
    <source>
        <strain evidence="1 2">MSMB1137WGS</strain>
    </source>
</reference>
<dbReference type="EMBL" id="LPDO01000099">
    <property type="protein sequence ID" value="KVT50147.1"/>
    <property type="molecule type" value="Genomic_DNA"/>
</dbReference>
<evidence type="ECO:0000313" key="2">
    <source>
        <dbReference type="Proteomes" id="UP000056732"/>
    </source>
</evidence>
<organism evidence="1 2">
    <name type="scientific">Burkholderia ubonensis</name>
    <dbReference type="NCBI Taxonomy" id="101571"/>
    <lineage>
        <taxon>Bacteria</taxon>
        <taxon>Pseudomonadati</taxon>
        <taxon>Pseudomonadota</taxon>
        <taxon>Betaproteobacteria</taxon>
        <taxon>Burkholderiales</taxon>
        <taxon>Burkholderiaceae</taxon>
        <taxon>Burkholderia</taxon>
        <taxon>Burkholderia cepacia complex</taxon>
    </lineage>
</organism>